<evidence type="ECO:0008006" key="4">
    <source>
        <dbReference type="Google" id="ProtNLM"/>
    </source>
</evidence>
<dbReference type="AlphaFoldDB" id="A0AAD6Z6Y9"/>
<proteinExistence type="predicted"/>
<name>A0AAD6Z6Y9_9AGAR</name>
<keyword evidence="1" id="KW-0732">Signal</keyword>
<protein>
    <recommendedName>
        <fullName evidence="4">Extracellular membrane protein CFEM domain-containing protein</fullName>
    </recommendedName>
</protein>
<reference evidence="2" key="1">
    <citation type="submission" date="2023-03" db="EMBL/GenBank/DDBJ databases">
        <title>Massive genome expansion in bonnet fungi (Mycena s.s.) driven by repeated elements and novel gene families across ecological guilds.</title>
        <authorList>
            <consortium name="Lawrence Berkeley National Laboratory"/>
            <person name="Harder C.B."/>
            <person name="Miyauchi S."/>
            <person name="Viragh M."/>
            <person name="Kuo A."/>
            <person name="Thoen E."/>
            <person name="Andreopoulos B."/>
            <person name="Lu D."/>
            <person name="Skrede I."/>
            <person name="Drula E."/>
            <person name="Henrissat B."/>
            <person name="Morin E."/>
            <person name="Kohler A."/>
            <person name="Barry K."/>
            <person name="LaButti K."/>
            <person name="Morin E."/>
            <person name="Salamov A."/>
            <person name="Lipzen A."/>
            <person name="Mereny Z."/>
            <person name="Hegedus B."/>
            <person name="Baldrian P."/>
            <person name="Stursova M."/>
            <person name="Weitz H."/>
            <person name="Taylor A."/>
            <person name="Grigoriev I.V."/>
            <person name="Nagy L.G."/>
            <person name="Martin F."/>
            <person name="Kauserud H."/>
        </authorList>
    </citation>
    <scope>NUCLEOTIDE SEQUENCE</scope>
    <source>
        <strain evidence="2">CBHHK002</strain>
    </source>
</reference>
<evidence type="ECO:0000256" key="1">
    <source>
        <dbReference type="SAM" id="SignalP"/>
    </source>
</evidence>
<gene>
    <name evidence="2" type="ORF">DFH08DRAFT_899192</name>
</gene>
<organism evidence="2 3">
    <name type="scientific">Mycena albidolilacea</name>
    <dbReference type="NCBI Taxonomy" id="1033008"/>
    <lineage>
        <taxon>Eukaryota</taxon>
        <taxon>Fungi</taxon>
        <taxon>Dikarya</taxon>
        <taxon>Basidiomycota</taxon>
        <taxon>Agaricomycotina</taxon>
        <taxon>Agaricomycetes</taxon>
        <taxon>Agaricomycetidae</taxon>
        <taxon>Agaricales</taxon>
        <taxon>Marasmiineae</taxon>
        <taxon>Mycenaceae</taxon>
        <taxon>Mycena</taxon>
    </lineage>
</organism>
<keyword evidence="3" id="KW-1185">Reference proteome</keyword>
<feature type="signal peptide" evidence="1">
    <location>
        <begin position="1"/>
        <end position="18"/>
    </location>
</feature>
<evidence type="ECO:0000313" key="2">
    <source>
        <dbReference type="EMBL" id="KAJ7310038.1"/>
    </source>
</evidence>
<evidence type="ECO:0000313" key="3">
    <source>
        <dbReference type="Proteomes" id="UP001218218"/>
    </source>
</evidence>
<dbReference type="EMBL" id="JARIHO010000080">
    <property type="protein sequence ID" value="KAJ7310038.1"/>
    <property type="molecule type" value="Genomic_DNA"/>
</dbReference>
<feature type="chain" id="PRO_5042209647" description="Extracellular membrane protein CFEM domain-containing protein" evidence="1">
    <location>
        <begin position="19"/>
        <end position="97"/>
    </location>
</feature>
<dbReference type="Proteomes" id="UP001218218">
    <property type="component" value="Unassembled WGS sequence"/>
</dbReference>
<comment type="caution">
    <text evidence="2">The sequence shown here is derived from an EMBL/GenBank/DDBJ whole genome shotgun (WGS) entry which is preliminary data.</text>
</comment>
<sequence>MRPGTFVTVLAVALCVQAMTPQSPSRSRSSPPKDANLDCTVDCLLQAAAQYCGEDARPDLCFCGNVEVQNATLSCVQETCGASTTVLDLENDFCQWG</sequence>
<accession>A0AAD6Z6Y9</accession>